<keyword evidence="7 12" id="KW-0808">Transferase</keyword>
<keyword evidence="16" id="KW-1185">Reference proteome</keyword>
<reference evidence="16" key="1">
    <citation type="submission" date="2016-06" db="EMBL/GenBank/DDBJ databases">
        <authorList>
            <person name="Varghese N."/>
            <person name="Submissions Spin"/>
        </authorList>
    </citation>
    <scope>NUCLEOTIDE SEQUENCE [LARGE SCALE GENOMIC DNA]</scope>
    <source>
        <strain evidence="16">DSM 43817</strain>
    </source>
</reference>
<dbReference type="GO" id="GO:0004156">
    <property type="term" value="F:dihydropteroate synthase activity"/>
    <property type="evidence" value="ECO:0007669"/>
    <property type="project" value="UniProtKB-EC"/>
</dbReference>
<proteinExistence type="inferred from homology"/>
<evidence type="ECO:0000313" key="16">
    <source>
        <dbReference type="Proteomes" id="UP000198959"/>
    </source>
</evidence>
<feature type="domain" description="Pterin-binding" evidence="14">
    <location>
        <begin position="10"/>
        <end position="268"/>
    </location>
</feature>
<organism evidence="15 16">
    <name type="scientific">Micromonospora pallida</name>
    <dbReference type="NCBI Taxonomy" id="145854"/>
    <lineage>
        <taxon>Bacteria</taxon>
        <taxon>Bacillati</taxon>
        <taxon>Actinomycetota</taxon>
        <taxon>Actinomycetes</taxon>
        <taxon>Micromonosporales</taxon>
        <taxon>Micromonosporaceae</taxon>
        <taxon>Micromonospora</taxon>
    </lineage>
</organism>
<dbReference type="RefSeq" id="WP_091649227.1">
    <property type="nucleotide sequence ID" value="NZ_FMHW01000002.1"/>
</dbReference>
<comment type="cofactor">
    <cofactor evidence="2 12">
        <name>Mg(2+)</name>
        <dbReference type="ChEBI" id="CHEBI:18420"/>
    </cofactor>
</comment>
<evidence type="ECO:0000256" key="4">
    <source>
        <dbReference type="ARBA" id="ARBA00009503"/>
    </source>
</evidence>
<dbReference type="PANTHER" id="PTHR20941">
    <property type="entry name" value="FOLATE SYNTHESIS PROTEINS"/>
    <property type="match status" value="1"/>
</dbReference>
<comment type="similarity">
    <text evidence="4 12">Belongs to the DHPS family.</text>
</comment>
<dbReference type="PROSITE" id="PS00793">
    <property type="entry name" value="DHPS_2"/>
    <property type="match status" value="1"/>
</dbReference>
<feature type="compositionally biased region" description="Basic and acidic residues" evidence="13">
    <location>
        <begin position="305"/>
        <end position="317"/>
    </location>
</feature>
<evidence type="ECO:0000256" key="1">
    <source>
        <dbReference type="ARBA" id="ARBA00000012"/>
    </source>
</evidence>
<dbReference type="InterPro" id="IPR000489">
    <property type="entry name" value="Pterin-binding_dom"/>
</dbReference>
<name>A0A1C6TE91_9ACTN</name>
<dbReference type="GO" id="GO:0046656">
    <property type="term" value="P:folic acid biosynthetic process"/>
    <property type="evidence" value="ECO:0007669"/>
    <property type="project" value="UniProtKB-KW"/>
</dbReference>
<evidence type="ECO:0000256" key="10">
    <source>
        <dbReference type="ARBA" id="ARBA00022909"/>
    </source>
</evidence>
<dbReference type="PROSITE" id="PS00792">
    <property type="entry name" value="DHPS_1"/>
    <property type="match status" value="1"/>
</dbReference>
<dbReference type="InterPro" id="IPR011005">
    <property type="entry name" value="Dihydropteroate_synth-like_sf"/>
</dbReference>
<dbReference type="SUPFAM" id="SSF51717">
    <property type="entry name" value="Dihydropteroate synthetase-like"/>
    <property type="match status" value="1"/>
</dbReference>
<dbReference type="STRING" id="145854.GA0074692_5566"/>
<sequence length="336" mass="34743">MTDLVGADVPVVMGVLNVTPDSFSDGGRYADVDAAVRHGVWLHATGAHLVDVGGESTRPGADRIDAETETARVLPVVRELAAAGVPVSIDTTRARVAEAVLAAGAAVVNDVSGGLADPDMARVVRDAGCPWVLMHWRGHSRDMRDLATYTDVVADVRAELTQRVEAALRAGVAADRIIVDPGLGFAKTAAHNWELTARLSELLTLGFPLLFGASRKSYLGRLLAGPDGAPRPTDGRAAATIATSVLAVAAGAWGVRVHDVRGTTDALAVWRASGRPRLAAPTPEHGPDAHTGAERGPDVSTGGERGPEADAGVDRGPEINTGAERGRGADREEGAA</sequence>
<protein>
    <recommendedName>
        <fullName evidence="6 12">Dihydropteroate synthase</fullName>
        <shortName evidence="12">DHPS</shortName>
        <ecNumber evidence="5 12">2.5.1.15</ecNumber>
    </recommendedName>
    <alternativeName>
        <fullName evidence="11 12">Dihydropteroate pyrophosphorylase</fullName>
    </alternativeName>
</protein>
<accession>A0A1C6TE91</accession>
<dbReference type="OrthoDB" id="9811744at2"/>
<keyword evidence="9 12" id="KW-0460">Magnesium</keyword>
<comment type="function">
    <text evidence="12">Catalyzes the condensation of para-aminobenzoate (pABA) with 6-hydroxymethyl-7,8-dihydropterin diphosphate (DHPt-PP) to form 7,8-dihydropteroate (H2Pte), the immediate precursor of folate derivatives.</text>
</comment>
<dbReference type="Pfam" id="PF00809">
    <property type="entry name" value="Pterin_bind"/>
    <property type="match status" value="1"/>
</dbReference>
<evidence type="ECO:0000256" key="5">
    <source>
        <dbReference type="ARBA" id="ARBA00012458"/>
    </source>
</evidence>
<evidence type="ECO:0000313" key="15">
    <source>
        <dbReference type="EMBL" id="SCL40019.1"/>
    </source>
</evidence>
<keyword evidence="8 12" id="KW-0479">Metal-binding</keyword>
<dbReference type="GO" id="GO:0046872">
    <property type="term" value="F:metal ion binding"/>
    <property type="evidence" value="ECO:0007669"/>
    <property type="project" value="UniProtKB-KW"/>
</dbReference>
<dbReference type="PANTHER" id="PTHR20941:SF1">
    <property type="entry name" value="FOLIC ACID SYNTHESIS PROTEIN FOL1"/>
    <property type="match status" value="1"/>
</dbReference>
<dbReference type="CDD" id="cd00739">
    <property type="entry name" value="DHPS"/>
    <property type="match status" value="1"/>
</dbReference>
<dbReference type="FunFam" id="3.20.20.20:FF:000006">
    <property type="entry name" value="Dihydropteroate synthase"/>
    <property type="match status" value="1"/>
</dbReference>
<dbReference type="GO" id="GO:0046654">
    <property type="term" value="P:tetrahydrofolate biosynthetic process"/>
    <property type="evidence" value="ECO:0007669"/>
    <property type="project" value="UniProtKB-UniPathway"/>
</dbReference>
<dbReference type="InterPro" id="IPR045031">
    <property type="entry name" value="DHP_synth-like"/>
</dbReference>
<dbReference type="Proteomes" id="UP000198959">
    <property type="component" value="Unassembled WGS sequence"/>
</dbReference>
<evidence type="ECO:0000256" key="9">
    <source>
        <dbReference type="ARBA" id="ARBA00022842"/>
    </source>
</evidence>
<dbReference type="InterPro" id="IPR006390">
    <property type="entry name" value="DHP_synth_dom"/>
</dbReference>
<keyword evidence="10 12" id="KW-0289">Folate biosynthesis</keyword>
<evidence type="ECO:0000256" key="7">
    <source>
        <dbReference type="ARBA" id="ARBA00022679"/>
    </source>
</evidence>
<feature type="compositionally biased region" description="Basic and acidic residues" evidence="13">
    <location>
        <begin position="285"/>
        <end position="297"/>
    </location>
</feature>
<comment type="pathway">
    <text evidence="3 12">Cofactor biosynthesis; tetrahydrofolate biosynthesis; 7,8-dihydrofolate from 2-amino-4-hydroxy-6-hydroxymethyl-7,8-dihydropteridine diphosphate and 4-aminobenzoate: step 1/2.</text>
</comment>
<dbReference type="NCBIfam" id="TIGR01496">
    <property type="entry name" value="DHPS"/>
    <property type="match status" value="1"/>
</dbReference>
<evidence type="ECO:0000256" key="13">
    <source>
        <dbReference type="SAM" id="MobiDB-lite"/>
    </source>
</evidence>
<evidence type="ECO:0000256" key="3">
    <source>
        <dbReference type="ARBA" id="ARBA00004763"/>
    </source>
</evidence>
<gene>
    <name evidence="15" type="ORF">GA0074692_5566</name>
</gene>
<evidence type="ECO:0000256" key="8">
    <source>
        <dbReference type="ARBA" id="ARBA00022723"/>
    </source>
</evidence>
<comment type="catalytic activity">
    <reaction evidence="1">
        <text>(7,8-dihydropterin-6-yl)methyl diphosphate + 4-aminobenzoate = 7,8-dihydropteroate + diphosphate</text>
        <dbReference type="Rhea" id="RHEA:19949"/>
        <dbReference type="ChEBI" id="CHEBI:17836"/>
        <dbReference type="ChEBI" id="CHEBI:17839"/>
        <dbReference type="ChEBI" id="CHEBI:33019"/>
        <dbReference type="ChEBI" id="CHEBI:72950"/>
        <dbReference type="EC" id="2.5.1.15"/>
    </reaction>
</comment>
<evidence type="ECO:0000256" key="2">
    <source>
        <dbReference type="ARBA" id="ARBA00001946"/>
    </source>
</evidence>
<dbReference type="AlphaFoldDB" id="A0A1C6TE91"/>
<dbReference type="EC" id="2.5.1.15" evidence="5 12"/>
<evidence type="ECO:0000256" key="6">
    <source>
        <dbReference type="ARBA" id="ARBA00016919"/>
    </source>
</evidence>
<dbReference type="GO" id="GO:0005829">
    <property type="term" value="C:cytosol"/>
    <property type="evidence" value="ECO:0007669"/>
    <property type="project" value="TreeGrafter"/>
</dbReference>
<feature type="compositionally biased region" description="Basic and acidic residues" evidence="13">
    <location>
        <begin position="324"/>
        <end position="336"/>
    </location>
</feature>
<feature type="region of interest" description="Disordered" evidence="13">
    <location>
        <begin position="275"/>
        <end position="336"/>
    </location>
</feature>
<evidence type="ECO:0000256" key="12">
    <source>
        <dbReference type="RuleBase" id="RU361205"/>
    </source>
</evidence>
<dbReference type="UniPathway" id="UPA00077">
    <property type="reaction ID" value="UER00156"/>
</dbReference>
<dbReference type="Gene3D" id="3.20.20.20">
    <property type="entry name" value="Dihydropteroate synthase-like"/>
    <property type="match status" value="1"/>
</dbReference>
<dbReference type="PROSITE" id="PS50972">
    <property type="entry name" value="PTERIN_BINDING"/>
    <property type="match status" value="1"/>
</dbReference>
<evidence type="ECO:0000259" key="14">
    <source>
        <dbReference type="PROSITE" id="PS50972"/>
    </source>
</evidence>
<dbReference type="EMBL" id="FMHW01000002">
    <property type="protein sequence ID" value="SCL40019.1"/>
    <property type="molecule type" value="Genomic_DNA"/>
</dbReference>
<evidence type="ECO:0000256" key="11">
    <source>
        <dbReference type="ARBA" id="ARBA00030193"/>
    </source>
</evidence>